<evidence type="ECO:0000313" key="3">
    <source>
        <dbReference type="Proteomes" id="UP001602013"/>
    </source>
</evidence>
<dbReference type="RefSeq" id="WP_387410937.1">
    <property type="nucleotide sequence ID" value="NZ_JBIASD010000006.1"/>
</dbReference>
<proteinExistence type="predicted"/>
<sequence>MRARRPLAALAAVPLAAALITIPPAQAADVGSATVVPIQVTGDPAKRFNLIIMGDGYTNDELSTFAADTDQQLNVMWSIEPYKSYRNYFNVYRVDIVSGESGIGCDPDLASGKKNTPLSMAFWGGCSASSVQRLITMSNTAANTYANMVAGTSSANRQILALANSGTYGGAGGAYATSSGHNSMSALIAPHEIGHSLGGLQDEYTYYSRGVDGGPYSGGEPSSAHHTLLTEQQIRDQQKKWWRWLGEPSEAGGAIGRYEGGLYYSSKVWRPSEHSIMRTLGYYYDQVGREVMTQRISAKTSLIQDSTPTTAAVGADRVLWVEPLHPNSHALTTTWSVDGAAVSARGGALDLRTLKLSPGTHTVKATVTDQTDFVRDPAIRGGALTATRIWTVDTAVTTTPAQVTPGLRSSTPTERAVAHDEVVYVETTHPDDSVPAVTWALDGTALGETGPVLDLSALDLASGNHTLTASAGGDTRTWTVDNTLPTTAYELSEPLVKSGESYVFNGPFTMRLTGEDDRDGYVVRESRVDGDGWFNYFGWPTSADKPWLFTENGTVIDSLTYGKLPRGGHTVEYRSIDPSGNYGTPKSFTVTTLAAPPECTTTITGTRNGALSVGSGVTCLDDARINGGVTVGSGASLVVKGGTINGSLNATGAAEIHLLKATVHGSVAIHGTTGQLIVAGSDLRGSAGLTGNTTVDAPVVTGTSVRGGLACSGNTPAPSDAGVANGVTGAGQCAELVADPRAKGKDAPYAAVRGSDVPEHGAAAAYEHAHE</sequence>
<protein>
    <submittedName>
        <fullName evidence="2">M64 family metallopeptidase</fullName>
    </submittedName>
</protein>
<feature type="signal peptide" evidence="1">
    <location>
        <begin position="1"/>
        <end position="27"/>
    </location>
</feature>
<organism evidence="2 3">
    <name type="scientific">Microtetraspora malaysiensis</name>
    <dbReference type="NCBI Taxonomy" id="161358"/>
    <lineage>
        <taxon>Bacteria</taxon>
        <taxon>Bacillati</taxon>
        <taxon>Actinomycetota</taxon>
        <taxon>Actinomycetes</taxon>
        <taxon>Streptosporangiales</taxon>
        <taxon>Streptosporangiaceae</taxon>
        <taxon>Microtetraspora</taxon>
    </lineage>
</organism>
<comment type="caution">
    <text evidence="2">The sequence shown here is derived from an EMBL/GenBank/DDBJ whole genome shotgun (WGS) entry which is preliminary data.</text>
</comment>
<name>A0ABW6SN87_9ACTN</name>
<evidence type="ECO:0000313" key="2">
    <source>
        <dbReference type="EMBL" id="MFF3666436.1"/>
    </source>
</evidence>
<accession>A0ABW6SN87</accession>
<reference evidence="2 3" key="1">
    <citation type="submission" date="2024-10" db="EMBL/GenBank/DDBJ databases">
        <title>The Natural Products Discovery Center: Release of the First 8490 Sequenced Strains for Exploring Actinobacteria Biosynthetic Diversity.</title>
        <authorList>
            <person name="Kalkreuter E."/>
            <person name="Kautsar S.A."/>
            <person name="Yang D."/>
            <person name="Bader C.D."/>
            <person name="Teijaro C.N."/>
            <person name="Fluegel L."/>
            <person name="Davis C.M."/>
            <person name="Simpson J.R."/>
            <person name="Lauterbach L."/>
            <person name="Steele A.D."/>
            <person name="Gui C."/>
            <person name="Meng S."/>
            <person name="Li G."/>
            <person name="Viehrig K."/>
            <person name="Ye F."/>
            <person name="Su P."/>
            <person name="Kiefer A.F."/>
            <person name="Nichols A."/>
            <person name="Cepeda A.J."/>
            <person name="Yan W."/>
            <person name="Fan B."/>
            <person name="Jiang Y."/>
            <person name="Adhikari A."/>
            <person name="Zheng C.-J."/>
            <person name="Schuster L."/>
            <person name="Cowan T.M."/>
            <person name="Smanski M.J."/>
            <person name="Chevrette M.G."/>
            <person name="De Carvalho L.P.S."/>
            <person name="Shen B."/>
        </authorList>
    </citation>
    <scope>NUCLEOTIDE SEQUENCE [LARGE SCALE GENOMIC DNA]</scope>
    <source>
        <strain evidence="2 3">NPDC002173</strain>
    </source>
</reference>
<dbReference type="InterPro" id="IPR019026">
    <property type="entry name" value="Peptidase_M64_IgA"/>
</dbReference>
<dbReference type="Gene3D" id="3.40.390.10">
    <property type="entry name" value="Collagenase (Catalytic Domain)"/>
    <property type="match status" value="1"/>
</dbReference>
<evidence type="ECO:0000256" key="1">
    <source>
        <dbReference type="SAM" id="SignalP"/>
    </source>
</evidence>
<feature type="chain" id="PRO_5046205438" evidence="1">
    <location>
        <begin position="28"/>
        <end position="771"/>
    </location>
</feature>
<dbReference type="InterPro" id="IPR024079">
    <property type="entry name" value="MetalloPept_cat_dom_sf"/>
</dbReference>
<dbReference type="Pfam" id="PF09471">
    <property type="entry name" value="Peptidase_M64"/>
    <property type="match status" value="1"/>
</dbReference>
<keyword evidence="3" id="KW-1185">Reference proteome</keyword>
<dbReference type="EMBL" id="JBIASD010000006">
    <property type="protein sequence ID" value="MFF3666436.1"/>
    <property type="molecule type" value="Genomic_DNA"/>
</dbReference>
<keyword evidence="1" id="KW-0732">Signal</keyword>
<gene>
    <name evidence="2" type="ORF">ACFYXI_12650</name>
</gene>
<dbReference type="Proteomes" id="UP001602013">
    <property type="component" value="Unassembled WGS sequence"/>
</dbReference>